<dbReference type="EMBL" id="JBHLWO010000002">
    <property type="protein sequence ID" value="MFC0320557.1"/>
    <property type="molecule type" value="Genomic_DNA"/>
</dbReference>
<proteinExistence type="predicted"/>
<dbReference type="Proteomes" id="UP001589774">
    <property type="component" value="Unassembled WGS sequence"/>
</dbReference>
<evidence type="ECO:0000313" key="1">
    <source>
        <dbReference type="EMBL" id="MFC0320557.1"/>
    </source>
</evidence>
<accession>A0ABV6HPG7</accession>
<sequence length="94" mass="10508">MSIYELAAQLGLSVSSDNVAEIPIIILNDHLFVSASSMNDLFDLNDTRTMEWLSLPPMSLADYYFSGLSDPTSYLTSSDRQHIKNCLSEDKKTN</sequence>
<organism evidence="1 2">
    <name type="scientific">Olivibacter oleidegradans</name>
    <dbReference type="NCBI Taxonomy" id="760123"/>
    <lineage>
        <taxon>Bacteria</taxon>
        <taxon>Pseudomonadati</taxon>
        <taxon>Bacteroidota</taxon>
        <taxon>Sphingobacteriia</taxon>
        <taxon>Sphingobacteriales</taxon>
        <taxon>Sphingobacteriaceae</taxon>
        <taxon>Olivibacter</taxon>
    </lineage>
</organism>
<evidence type="ECO:0000313" key="2">
    <source>
        <dbReference type="Proteomes" id="UP001589774"/>
    </source>
</evidence>
<comment type="caution">
    <text evidence="1">The sequence shown here is derived from an EMBL/GenBank/DDBJ whole genome shotgun (WGS) entry which is preliminary data.</text>
</comment>
<protein>
    <submittedName>
        <fullName evidence="1">Uncharacterized protein</fullName>
    </submittedName>
</protein>
<reference evidence="1 2" key="1">
    <citation type="submission" date="2024-09" db="EMBL/GenBank/DDBJ databases">
        <authorList>
            <person name="Sun Q."/>
            <person name="Mori K."/>
        </authorList>
    </citation>
    <scope>NUCLEOTIDE SEQUENCE [LARGE SCALE GENOMIC DNA]</scope>
    <source>
        <strain evidence="1 2">CCM 7765</strain>
    </source>
</reference>
<gene>
    <name evidence="1" type="ORF">ACFFI0_19685</name>
</gene>
<dbReference type="RefSeq" id="WP_130856761.1">
    <property type="nucleotide sequence ID" value="NZ_JBHLWO010000002.1"/>
</dbReference>
<keyword evidence="2" id="KW-1185">Reference proteome</keyword>
<name>A0ABV6HPG7_9SPHI</name>